<dbReference type="GO" id="GO:0016757">
    <property type="term" value="F:glycosyltransferase activity"/>
    <property type="evidence" value="ECO:0007669"/>
    <property type="project" value="UniProtKB-KW"/>
</dbReference>
<keyword evidence="3" id="KW-0328">Glycosyltransferase</keyword>
<evidence type="ECO:0000256" key="4">
    <source>
        <dbReference type="ARBA" id="ARBA00022679"/>
    </source>
</evidence>
<dbReference type="AlphaFoldDB" id="S7TF99"/>
<keyword evidence="8" id="KW-1185">Reference proteome</keyword>
<evidence type="ECO:0000313" key="7">
    <source>
        <dbReference type="EMBL" id="EPR35887.1"/>
    </source>
</evidence>
<keyword evidence="5" id="KW-0472">Membrane</keyword>
<evidence type="ECO:0000256" key="1">
    <source>
        <dbReference type="ARBA" id="ARBA00004236"/>
    </source>
</evidence>
<dbReference type="STRING" id="897.B2D07_15610"/>
<accession>S7TF99</accession>
<evidence type="ECO:0000259" key="6">
    <source>
        <dbReference type="Pfam" id="PF00535"/>
    </source>
</evidence>
<keyword evidence="4 7" id="KW-0808">Transferase</keyword>
<dbReference type="Proteomes" id="UP000014977">
    <property type="component" value="Unassembled WGS sequence"/>
</dbReference>
<comment type="caution">
    <text evidence="7">The sequence shown here is derived from an EMBL/GenBank/DDBJ whole genome shotgun (WGS) entry which is preliminary data.</text>
</comment>
<evidence type="ECO:0000256" key="5">
    <source>
        <dbReference type="ARBA" id="ARBA00023136"/>
    </source>
</evidence>
<reference evidence="7 8" key="1">
    <citation type="journal article" date="2013" name="Genome Announc.">
        <title>Draft genome sequences for three mercury-methylating, sulfate-reducing bacteria.</title>
        <authorList>
            <person name="Brown S.D."/>
            <person name="Hurt R.A.Jr."/>
            <person name="Gilmour C.C."/>
            <person name="Elias D.A."/>
        </authorList>
    </citation>
    <scope>NUCLEOTIDE SEQUENCE [LARGE SCALE GENOMIC DNA]</scope>
    <source>
        <strain evidence="7 8">DSM 2059</strain>
    </source>
</reference>
<dbReference type="eggNOG" id="COG1215">
    <property type="taxonomic scope" value="Bacteria"/>
</dbReference>
<dbReference type="Gene3D" id="3.90.550.10">
    <property type="entry name" value="Spore Coat Polysaccharide Biosynthesis Protein SpsA, Chain A"/>
    <property type="match status" value="1"/>
</dbReference>
<comment type="subcellular location">
    <subcellularLocation>
        <location evidence="1">Cell membrane</location>
    </subcellularLocation>
</comment>
<protein>
    <submittedName>
        <fullName evidence="7">Transferase 2, rSAM/selenodomain-associated</fullName>
    </submittedName>
</protein>
<dbReference type="InterPro" id="IPR001173">
    <property type="entry name" value="Glyco_trans_2-like"/>
</dbReference>
<gene>
    <name evidence="7" type="ORF">dsmv_0592</name>
</gene>
<sequence>MRPAVSIVIPVFHEAHIINPLVGHLLRMPFAGKREIIVVDGAASGDSLRAIRDPRAVKLRSTRGRAVQMNTGARHATGDILLFLHADTRLPDDGLERIIEALQAKDFVGGAFDLAIDSPRPCFRWIEKAASRRSRITRIPYGDQAIFIRKAYFLRHGGFAAIPIMEDVELMRRIRRRGDRIILLPHRVTTSARRWERTGVCRNTLRNWMLLILYHAGVAPERLSLFYR</sequence>
<dbReference type="GO" id="GO:0005886">
    <property type="term" value="C:plasma membrane"/>
    <property type="evidence" value="ECO:0007669"/>
    <property type="project" value="UniProtKB-SubCell"/>
</dbReference>
<dbReference type="InterPro" id="IPR026461">
    <property type="entry name" value="Trfase_2_rSAM/seldom_assoc"/>
</dbReference>
<dbReference type="OrthoDB" id="9798250at2"/>
<dbReference type="InterPro" id="IPR029044">
    <property type="entry name" value="Nucleotide-diphossugar_trans"/>
</dbReference>
<feature type="domain" description="Glycosyltransferase 2-like" evidence="6">
    <location>
        <begin position="6"/>
        <end position="140"/>
    </location>
</feature>
<keyword evidence="2" id="KW-1003">Cell membrane</keyword>
<dbReference type="NCBIfam" id="TIGR04283">
    <property type="entry name" value="glyco_like_mftF"/>
    <property type="match status" value="1"/>
</dbReference>
<organism evidence="7 8">
    <name type="scientific">Desulfococcus multivorans DSM 2059</name>
    <dbReference type="NCBI Taxonomy" id="1121405"/>
    <lineage>
        <taxon>Bacteria</taxon>
        <taxon>Pseudomonadati</taxon>
        <taxon>Thermodesulfobacteriota</taxon>
        <taxon>Desulfobacteria</taxon>
        <taxon>Desulfobacterales</taxon>
        <taxon>Desulfococcaceae</taxon>
        <taxon>Desulfococcus</taxon>
    </lineage>
</organism>
<dbReference type="PANTHER" id="PTHR43646">
    <property type="entry name" value="GLYCOSYLTRANSFERASE"/>
    <property type="match status" value="1"/>
</dbReference>
<dbReference type="EMBL" id="ATHJ01000105">
    <property type="protein sequence ID" value="EPR35887.1"/>
    <property type="molecule type" value="Genomic_DNA"/>
</dbReference>
<dbReference type="SUPFAM" id="SSF53448">
    <property type="entry name" value="Nucleotide-diphospho-sugar transferases"/>
    <property type="match status" value="1"/>
</dbReference>
<proteinExistence type="predicted"/>
<dbReference type="Pfam" id="PF00535">
    <property type="entry name" value="Glycos_transf_2"/>
    <property type="match status" value="1"/>
</dbReference>
<evidence type="ECO:0000256" key="3">
    <source>
        <dbReference type="ARBA" id="ARBA00022676"/>
    </source>
</evidence>
<name>S7TF99_DESML</name>
<dbReference type="PANTHER" id="PTHR43646:SF2">
    <property type="entry name" value="GLYCOSYLTRANSFERASE 2-LIKE DOMAIN-CONTAINING PROTEIN"/>
    <property type="match status" value="1"/>
</dbReference>
<evidence type="ECO:0000256" key="2">
    <source>
        <dbReference type="ARBA" id="ARBA00022475"/>
    </source>
</evidence>
<dbReference type="CDD" id="cd02522">
    <property type="entry name" value="GT_2_like_a"/>
    <property type="match status" value="1"/>
</dbReference>
<evidence type="ECO:0000313" key="8">
    <source>
        <dbReference type="Proteomes" id="UP000014977"/>
    </source>
</evidence>